<accession>A0ABT1W524</accession>
<sequence>MAERFVIDRLRAAQVGRRAATEAIAELLYENGVMLADSECGAPLLWAEMVASPELHDRVEVARHRDIADTVMSLDVDARTKLVTLIAEAPHG</sequence>
<evidence type="ECO:0000313" key="1">
    <source>
        <dbReference type="EMBL" id="MCQ8277972.1"/>
    </source>
</evidence>
<evidence type="ECO:0000313" key="2">
    <source>
        <dbReference type="Proteomes" id="UP001524587"/>
    </source>
</evidence>
<dbReference type="RefSeq" id="WP_422863437.1">
    <property type="nucleotide sequence ID" value="NZ_JAMSKV010000004.1"/>
</dbReference>
<proteinExistence type="predicted"/>
<name>A0ABT1W524_9PROT</name>
<gene>
    <name evidence="1" type="ORF">NFI95_05870</name>
</gene>
<protein>
    <submittedName>
        <fullName evidence="1">Uncharacterized protein</fullName>
    </submittedName>
</protein>
<organism evidence="1 2">
    <name type="scientific">Endosaccharibacter trunci</name>
    <dbReference type="NCBI Taxonomy" id="2812733"/>
    <lineage>
        <taxon>Bacteria</taxon>
        <taxon>Pseudomonadati</taxon>
        <taxon>Pseudomonadota</taxon>
        <taxon>Alphaproteobacteria</taxon>
        <taxon>Acetobacterales</taxon>
        <taxon>Acetobacteraceae</taxon>
        <taxon>Endosaccharibacter</taxon>
    </lineage>
</organism>
<dbReference type="Proteomes" id="UP001524587">
    <property type="component" value="Unassembled WGS sequence"/>
</dbReference>
<reference evidence="1 2" key="1">
    <citation type="submission" date="2022-06" db="EMBL/GenBank/DDBJ databases">
        <title>Endosaccharibacter gen. nov., sp. nov., endophytic bacteria isolated from sugarcane.</title>
        <authorList>
            <person name="Pitiwittayakul N."/>
            <person name="Yukphan P."/>
            <person name="Charoenyingcharoen P."/>
            <person name="Tanasupawat S."/>
        </authorList>
    </citation>
    <scope>NUCLEOTIDE SEQUENCE [LARGE SCALE GENOMIC DNA]</scope>
    <source>
        <strain evidence="1 2">KSS8</strain>
    </source>
</reference>
<dbReference type="EMBL" id="JAMSKV010000004">
    <property type="protein sequence ID" value="MCQ8277972.1"/>
    <property type="molecule type" value="Genomic_DNA"/>
</dbReference>
<comment type="caution">
    <text evidence="1">The sequence shown here is derived from an EMBL/GenBank/DDBJ whole genome shotgun (WGS) entry which is preliminary data.</text>
</comment>
<keyword evidence="2" id="KW-1185">Reference proteome</keyword>